<sequence length="550" mass="64812">MKLLKPTYLLRTLLLLCAVAVVSSACERNETQSLSDKLDHMIANRQVYDCQKEQRIAELRHLLSVSGLTPAQEYEINDRLFGEFHKYKLDSAIRYMERNVLLARRLGDRRKGCLSGIRLAELYSSTGMSIEAKRMLDSIDRRSVPRDMLATYYKAYNRFYQQYVAFSGQRHFRELEERYQDSVIMFADTVSVRYKLDRLYQMSRRNQSHEMEVRLLGFLNSLEPDSQLYAECAYSVGSFYRRRGDDWLARKYYMLSAMTDIRNSTKENAAFQALATLYYRHDDLFRAFRYTQAAVEDALFSNVQFRTVQMSELYSIIIASHQAKESRTKHKLQHYLVLISVLSAVLVLLFVYLYKQLRRVYRIKEELSQTNAKLARLNEELGEKNEQLSDSNAVKVQYIARFFDLCSMYIDKMDDYRKSLKKLAQDRKFDELNRRLKSTSMLEDEQDELYKNFDAIFLNLYPSFVEDFNALLTEDERIVLKQEDLLNKELRIYALLRLGITDSVKIASFLRCSLSTVYNYRTKVRNKAAISREEFEKMVMKIGTAHKTDV</sequence>
<feature type="transmembrane region" description="Helical" evidence="2">
    <location>
        <begin position="335"/>
        <end position="354"/>
    </location>
</feature>
<gene>
    <name evidence="5" type="ORF">F2Y13_13975</name>
</gene>
<protein>
    <recommendedName>
        <fullName evidence="4">DUF6377 domain-containing protein</fullName>
    </recommendedName>
</protein>
<dbReference type="SUPFAM" id="SSF48452">
    <property type="entry name" value="TPR-like"/>
    <property type="match status" value="1"/>
</dbReference>
<dbReference type="PROSITE" id="PS51257">
    <property type="entry name" value="PROKAR_LIPOPROTEIN"/>
    <property type="match status" value="1"/>
</dbReference>
<dbReference type="GeneID" id="92758099"/>
<dbReference type="AlphaFoldDB" id="A0A5B3FYB9"/>
<feature type="domain" description="DUF6377" evidence="4">
    <location>
        <begin position="260"/>
        <end position="507"/>
    </location>
</feature>
<keyword evidence="2" id="KW-0472">Membrane</keyword>
<evidence type="ECO:0000256" key="3">
    <source>
        <dbReference type="SAM" id="SignalP"/>
    </source>
</evidence>
<feature type="signal peptide" evidence="3">
    <location>
        <begin position="1"/>
        <end position="25"/>
    </location>
</feature>
<dbReference type="EMBL" id="VVXK01000028">
    <property type="protein sequence ID" value="KAA2366129.1"/>
    <property type="molecule type" value="Genomic_DNA"/>
</dbReference>
<feature type="chain" id="PRO_5022826949" description="DUF6377 domain-containing protein" evidence="3">
    <location>
        <begin position="26"/>
        <end position="550"/>
    </location>
</feature>
<reference evidence="5 6" key="1">
    <citation type="journal article" date="2019" name="Nat. Med.">
        <title>A library of human gut bacterial isolates paired with longitudinal multiomics data enables mechanistic microbiome research.</title>
        <authorList>
            <person name="Poyet M."/>
            <person name="Groussin M."/>
            <person name="Gibbons S.M."/>
            <person name="Avila-Pacheco J."/>
            <person name="Jiang X."/>
            <person name="Kearney S.M."/>
            <person name="Perrotta A.R."/>
            <person name="Berdy B."/>
            <person name="Zhao S."/>
            <person name="Lieberman T.D."/>
            <person name="Swanson P.K."/>
            <person name="Smith M."/>
            <person name="Roesemann S."/>
            <person name="Alexander J.E."/>
            <person name="Rich S.A."/>
            <person name="Livny J."/>
            <person name="Vlamakis H."/>
            <person name="Clish C."/>
            <person name="Bullock K."/>
            <person name="Deik A."/>
            <person name="Scott J."/>
            <person name="Pierce K.A."/>
            <person name="Xavier R.J."/>
            <person name="Alm E.J."/>
        </authorList>
    </citation>
    <scope>NUCLEOTIDE SEQUENCE [LARGE SCALE GENOMIC DNA]</scope>
    <source>
        <strain evidence="5 6">BIOML-A2</strain>
    </source>
</reference>
<dbReference type="RefSeq" id="WP_015545761.1">
    <property type="nucleotide sequence ID" value="NZ_CATVWL010000025.1"/>
</dbReference>
<keyword evidence="3" id="KW-0732">Signal</keyword>
<keyword evidence="2" id="KW-0812">Transmembrane</keyword>
<comment type="caution">
    <text evidence="5">The sequence shown here is derived from an EMBL/GenBank/DDBJ whole genome shotgun (WGS) entry which is preliminary data.</text>
</comment>
<organism evidence="5 6">
    <name type="scientific">Alistipes shahii</name>
    <dbReference type="NCBI Taxonomy" id="328814"/>
    <lineage>
        <taxon>Bacteria</taxon>
        <taxon>Pseudomonadati</taxon>
        <taxon>Bacteroidota</taxon>
        <taxon>Bacteroidia</taxon>
        <taxon>Bacteroidales</taxon>
        <taxon>Rikenellaceae</taxon>
        <taxon>Alistipes</taxon>
    </lineage>
</organism>
<evidence type="ECO:0000256" key="1">
    <source>
        <dbReference type="SAM" id="Coils"/>
    </source>
</evidence>
<keyword evidence="2" id="KW-1133">Transmembrane helix</keyword>
<dbReference type="InterPro" id="IPR011990">
    <property type="entry name" value="TPR-like_helical_dom_sf"/>
</dbReference>
<evidence type="ECO:0000259" key="4">
    <source>
        <dbReference type="Pfam" id="PF19904"/>
    </source>
</evidence>
<keyword evidence="1" id="KW-0175">Coiled coil</keyword>
<dbReference type="Proteomes" id="UP000323567">
    <property type="component" value="Unassembled WGS sequence"/>
</dbReference>
<feature type="coiled-coil region" evidence="1">
    <location>
        <begin position="360"/>
        <end position="394"/>
    </location>
</feature>
<evidence type="ECO:0000313" key="6">
    <source>
        <dbReference type="Proteomes" id="UP000323567"/>
    </source>
</evidence>
<evidence type="ECO:0000256" key="2">
    <source>
        <dbReference type="SAM" id="Phobius"/>
    </source>
</evidence>
<evidence type="ECO:0000313" key="5">
    <source>
        <dbReference type="EMBL" id="KAA2366129.1"/>
    </source>
</evidence>
<dbReference type="Pfam" id="PF19904">
    <property type="entry name" value="DUF6377"/>
    <property type="match status" value="1"/>
</dbReference>
<proteinExistence type="predicted"/>
<name>A0A5B3FYB9_9BACT</name>
<accession>A0A5B3FYB9</accession>
<dbReference type="InterPro" id="IPR045957">
    <property type="entry name" value="DUF6377"/>
</dbReference>